<evidence type="ECO:0000313" key="2">
    <source>
        <dbReference type="Proteomes" id="UP001227230"/>
    </source>
</evidence>
<sequence>MWFKVEGFKDLIRNWWQGIEVRGSGGFRLTAKLNELKQKLKVWNREVFGNLECNKDAALQQVEYWDRVKGERSLTVEELACKKEANEGYAKWVDLEETHWRQASRELWLKEGDRNKGYFHRMASAHRRANYMDKIKINGVKLTEEQEIREWVVNAFQQQLSESSEWRADIGSLQFNQISLQEAGILELPFIEVEVQAALMDMNGDKAPGPNGFTLTFWQSCWDFVKKEILEMFKEFYE</sequence>
<protein>
    <submittedName>
        <fullName evidence="1">Uncharacterized protein</fullName>
    </submittedName>
</protein>
<name>A0ABY9DFM0_VITVI</name>
<gene>
    <name evidence="1" type="ORF">VitviT2T_023496</name>
</gene>
<organism evidence="1 2">
    <name type="scientific">Vitis vinifera</name>
    <name type="common">Grape</name>
    <dbReference type="NCBI Taxonomy" id="29760"/>
    <lineage>
        <taxon>Eukaryota</taxon>
        <taxon>Viridiplantae</taxon>
        <taxon>Streptophyta</taxon>
        <taxon>Embryophyta</taxon>
        <taxon>Tracheophyta</taxon>
        <taxon>Spermatophyta</taxon>
        <taxon>Magnoliopsida</taxon>
        <taxon>eudicotyledons</taxon>
        <taxon>Gunneridae</taxon>
        <taxon>Pentapetalae</taxon>
        <taxon>rosids</taxon>
        <taxon>Vitales</taxon>
        <taxon>Vitaceae</taxon>
        <taxon>Viteae</taxon>
        <taxon>Vitis</taxon>
    </lineage>
</organism>
<accession>A0ABY9DFM0</accession>
<dbReference type="Proteomes" id="UP001227230">
    <property type="component" value="Chromosome 15"/>
</dbReference>
<reference evidence="1 2" key="1">
    <citation type="journal article" date="2023" name="Hortic Res">
        <title>The complete reference genome for grapevine (Vitis vinifera L.) genetics and breeding.</title>
        <authorList>
            <person name="Shi X."/>
            <person name="Cao S."/>
            <person name="Wang X."/>
            <person name="Huang S."/>
            <person name="Wang Y."/>
            <person name="Liu Z."/>
            <person name="Liu W."/>
            <person name="Leng X."/>
            <person name="Peng Y."/>
            <person name="Wang N."/>
            <person name="Wang Y."/>
            <person name="Ma Z."/>
            <person name="Xu X."/>
            <person name="Zhang F."/>
            <person name="Xue H."/>
            <person name="Zhong H."/>
            <person name="Wang Y."/>
            <person name="Zhang K."/>
            <person name="Velt A."/>
            <person name="Avia K."/>
            <person name="Holtgrawe D."/>
            <person name="Grimplet J."/>
            <person name="Matus J.T."/>
            <person name="Ware D."/>
            <person name="Wu X."/>
            <person name="Wang H."/>
            <person name="Liu C."/>
            <person name="Fang Y."/>
            <person name="Rustenholz C."/>
            <person name="Cheng Z."/>
            <person name="Xiao H."/>
            <person name="Zhou Y."/>
        </authorList>
    </citation>
    <scope>NUCLEOTIDE SEQUENCE [LARGE SCALE GENOMIC DNA]</scope>
    <source>
        <strain evidence="2">cv. Pinot noir / PN40024</strain>
        <tissue evidence="1">Leaf</tissue>
    </source>
</reference>
<dbReference type="EMBL" id="CP126662">
    <property type="protein sequence ID" value="WKA05534.1"/>
    <property type="molecule type" value="Genomic_DNA"/>
</dbReference>
<evidence type="ECO:0000313" key="1">
    <source>
        <dbReference type="EMBL" id="WKA05534.1"/>
    </source>
</evidence>
<proteinExistence type="predicted"/>
<keyword evidence="2" id="KW-1185">Reference proteome</keyword>